<protein>
    <submittedName>
        <fullName evidence="1">Uncharacterized protein</fullName>
    </submittedName>
</protein>
<name>A0ACC2HAQ5_DALPE</name>
<reference evidence="1" key="1">
    <citation type="submission" date="2021-05" db="EMBL/GenBank/DDBJ databases">
        <authorList>
            <person name="Pan Q."/>
            <person name="Jouanno E."/>
            <person name="Zahm M."/>
            <person name="Klopp C."/>
            <person name="Cabau C."/>
            <person name="Louis A."/>
            <person name="Berthelot C."/>
            <person name="Parey E."/>
            <person name="Roest Crollius H."/>
            <person name="Montfort J."/>
            <person name="Robinson-Rechavi M."/>
            <person name="Bouchez O."/>
            <person name="Lampietro C."/>
            <person name="Lopez Roques C."/>
            <person name="Donnadieu C."/>
            <person name="Postlethwait J."/>
            <person name="Bobe J."/>
            <person name="Dillon D."/>
            <person name="Chandos A."/>
            <person name="von Hippel F."/>
            <person name="Guiguen Y."/>
        </authorList>
    </citation>
    <scope>NUCLEOTIDE SEQUENCE</scope>
    <source>
        <strain evidence="1">YG-Jan2019</strain>
    </source>
</reference>
<proteinExistence type="predicted"/>
<gene>
    <name evidence="1" type="ORF">DPEC_G00047870</name>
</gene>
<evidence type="ECO:0000313" key="2">
    <source>
        <dbReference type="Proteomes" id="UP001157502"/>
    </source>
</evidence>
<comment type="caution">
    <text evidence="1">The sequence shown here is derived from an EMBL/GenBank/DDBJ whole genome shotgun (WGS) entry which is preliminary data.</text>
</comment>
<dbReference type="Proteomes" id="UP001157502">
    <property type="component" value="Chromosome 4"/>
</dbReference>
<evidence type="ECO:0000313" key="1">
    <source>
        <dbReference type="EMBL" id="KAJ8012918.1"/>
    </source>
</evidence>
<sequence length="68" mass="7661">MAKDTDDFERVVPVCRGGPAEKEEVNGGALRNTIKRSEKVSFQGESFSKVLHRFISQPSKQVTTHRSR</sequence>
<organism evidence="1 2">
    <name type="scientific">Dallia pectoralis</name>
    <name type="common">Alaska blackfish</name>
    <dbReference type="NCBI Taxonomy" id="75939"/>
    <lineage>
        <taxon>Eukaryota</taxon>
        <taxon>Metazoa</taxon>
        <taxon>Chordata</taxon>
        <taxon>Craniata</taxon>
        <taxon>Vertebrata</taxon>
        <taxon>Euteleostomi</taxon>
        <taxon>Actinopterygii</taxon>
        <taxon>Neopterygii</taxon>
        <taxon>Teleostei</taxon>
        <taxon>Protacanthopterygii</taxon>
        <taxon>Esociformes</taxon>
        <taxon>Umbridae</taxon>
        <taxon>Dallia</taxon>
    </lineage>
</organism>
<accession>A0ACC2HAQ5</accession>
<dbReference type="EMBL" id="CM055731">
    <property type="protein sequence ID" value="KAJ8012918.1"/>
    <property type="molecule type" value="Genomic_DNA"/>
</dbReference>
<keyword evidence="2" id="KW-1185">Reference proteome</keyword>